<feature type="chain" id="PRO_5045304469" evidence="2">
    <location>
        <begin position="25"/>
        <end position="160"/>
    </location>
</feature>
<sequence>MSKQSMSLSIVFAAALATAGIAHAQKAAETTNVPQRAGEASTMTGGAPNATTSNAPGTTTARPANVNTGKTGETSNVPQRAGEASTMTGGAPNAKTSNAPGTTTDKKTSKMGNKSDKMGSKTDKMGAGGKAAAAETSNTPQRPGEASTMTGGAPNAKTTN</sequence>
<feature type="region of interest" description="Disordered" evidence="1">
    <location>
        <begin position="23"/>
        <end position="160"/>
    </location>
</feature>
<evidence type="ECO:0000256" key="2">
    <source>
        <dbReference type="SAM" id="SignalP"/>
    </source>
</evidence>
<dbReference type="Proteomes" id="UP000500826">
    <property type="component" value="Chromosome"/>
</dbReference>
<keyword evidence="2" id="KW-0732">Signal</keyword>
<feature type="signal peptide" evidence="2">
    <location>
        <begin position="1"/>
        <end position="24"/>
    </location>
</feature>
<organism evidence="3 4">
    <name type="scientific">Ramlibacter terrae</name>
    <dbReference type="NCBI Taxonomy" id="2732511"/>
    <lineage>
        <taxon>Bacteria</taxon>
        <taxon>Pseudomonadati</taxon>
        <taxon>Pseudomonadota</taxon>
        <taxon>Betaproteobacteria</taxon>
        <taxon>Burkholderiales</taxon>
        <taxon>Comamonadaceae</taxon>
        <taxon>Ramlibacter</taxon>
    </lineage>
</organism>
<accession>A0ABX6P672</accession>
<protein>
    <submittedName>
        <fullName evidence="3">Uncharacterized protein</fullName>
    </submittedName>
</protein>
<evidence type="ECO:0000256" key="1">
    <source>
        <dbReference type="SAM" id="MobiDB-lite"/>
    </source>
</evidence>
<evidence type="ECO:0000313" key="3">
    <source>
        <dbReference type="EMBL" id="QJW85584.1"/>
    </source>
</evidence>
<feature type="compositionally biased region" description="Basic and acidic residues" evidence="1">
    <location>
        <begin position="104"/>
        <end position="124"/>
    </location>
</feature>
<dbReference type="EMBL" id="CP053418">
    <property type="protein sequence ID" value="QJW85584.1"/>
    <property type="molecule type" value="Genomic_DNA"/>
</dbReference>
<keyword evidence="4" id="KW-1185">Reference proteome</keyword>
<evidence type="ECO:0000313" key="4">
    <source>
        <dbReference type="Proteomes" id="UP000500826"/>
    </source>
</evidence>
<reference evidence="3 4" key="2">
    <citation type="submission" date="2020-05" db="EMBL/GenBank/DDBJ databases">
        <authorList>
            <person name="Khan S.A."/>
            <person name="Jeon C.O."/>
            <person name="Chun B.H."/>
        </authorList>
    </citation>
    <scope>NUCLEOTIDE SEQUENCE [LARGE SCALE GENOMIC DNA]</scope>
    <source>
        <strain evidence="3 4">H242</strain>
    </source>
</reference>
<proteinExistence type="predicted"/>
<feature type="compositionally biased region" description="Polar residues" evidence="1">
    <location>
        <begin position="94"/>
        <end position="103"/>
    </location>
</feature>
<reference evidence="3 4" key="1">
    <citation type="submission" date="2020-05" db="EMBL/GenBank/DDBJ databases">
        <title>Ramlibacter rhizophilus sp. nov., isolated from rhizosphere soil of national flower Mugunghwa from South Korea.</title>
        <authorList>
            <person name="Zheng-Fei Y."/>
            <person name="Huan T."/>
        </authorList>
    </citation>
    <scope>NUCLEOTIDE SEQUENCE [LARGE SCALE GENOMIC DNA]</scope>
    <source>
        <strain evidence="3 4">H242</strain>
    </source>
</reference>
<gene>
    <name evidence="3" type="ORF">HK414_26840</name>
</gene>
<feature type="compositionally biased region" description="Polar residues" evidence="1">
    <location>
        <begin position="41"/>
        <end position="78"/>
    </location>
</feature>
<name>A0ABX6P672_9BURK</name>